<dbReference type="EMBL" id="FOCF01000009">
    <property type="protein sequence ID" value="SEN61439.1"/>
    <property type="molecule type" value="Genomic_DNA"/>
</dbReference>
<dbReference type="InterPro" id="IPR012334">
    <property type="entry name" value="Pectin_lyas_fold"/>
</dbReference>
<dbReference type="Gene3D" id="2.160.20.10">
    <property type="entry name" value="Single-stranded right-handed beta-helix, Pectin lyase-like"/>
    <property type="match status" value="2"/>
</dbReference>
<protein>
    <recommendedName>
        <fullName evidence="3">Right handed beta helix region</fullName>
    </recommendedName>
</protein>
<reference evidence="2" key="1">
    <citation type="submission" date="2016-10" db="EMBL/GenBank/DDBJ databases">
        <authorList>
            <person name="Varghese N."/>
            <person name="Submissions S."/>
        </authorList>
    </citation>
    <scope>NUCLEOTIDE SEQUENCE [LARGE SCALE GENOMIC DNA]</scope>
    <source>
        <strain evidence="2">S6-262</strain>
    </source>
</reference>
<organism evidence="1 2">
    <name type="scientific">Sphingomonas gellani</name>
    <dbReference type="NCBI Taxonomy" id="1166340"/>
    <lineage>
        <taxon>Bacteria</taxon>
        <taxon>Pseudomonadati</taxon>
        <taxon>Pseudomonadota</taxon>
        <taxon>Alphaproteobacteria</taxon>
        <taxon>Sphingomonadales</taxon>
        <taxon>Sphingomonadaceae</taxon>
        <taxon>Sphingomonas</taxon>
    </lineage>
</organism>
<dbReference type="RefSeq" id="WP_139198108.1">
    <property type="nucleotide sequence ID" value="NZ_FOCF01000009.1"/>
</dbReference>
<dbReference type="SUPFAM" id="SSF51126">
    <property type="entry name" value="Pectin lyase-like"/>
    <property type="match status" value="1"/>
</dbReference>
<proteinExistence type="predicted"/>
<keyword evidence="2" id="KW-1185">Reference proteome</keyword>
<evidence type="ECO:0008006" key="3">
    <source>
        <dbReference type="Google" id="ProtNLM"/>
    </source>
</evidence>
<sequence>MSNYYISPAGAGDRSGSSRANAGTINTLGALVDKASAGDQILIRSDQGSYHVTSPIALDAGGAAGRPIVIRGVDGSGNAAQATIIGSRPAKFAGDIDAGNELFKLLDGADNLKFKDLLVRNTGTAFRIGADVSRVTIDNVDARNVQYFLNDLASGSSRTATVDRMTIRNVDVVGFSDKAIKLGYDTHAVTIQHVNADMAGQVGAPFPEGVHLTDTVHDVLIADTTMANVRSSGLATAYWNGDGFATEADVHDIRFESTVATGNTDAGYDLKSDNTVLVGALAVGNTRNYRLWGSAELIDSEGHNPQKHGGSSGQNQVWIGQSAQVAIKGSVFSDASSKTIVFAGTGGSISFDDVTAYHAGDATLNGLYHTTVAGWNEVADHFVYPASMAHDIG</sequence>
<gene>
    <name evidence="1" type="ORF">SAMN05192583_3154</name>
</gene>
<name>A0A1H8HYV1_9SPHN</name>
<dbReference type="STRING" id="1166340.SAMN05192583_3154"/>
<accession>A0A1H8HYV1</accession>
<dbReference type="AlphaFoldDB" id="A0A1H8HYV1"/>
<dbReference type="InterPro" id="IPR011050">
    <property type="entry name" value="Pectin_lyase_fold/virulence"/>
</dbReference>
<dbReference type="OrthoDB" id="5179605at2"/>
<evidence type="ECO:0000313" key="1">
    <source>
        <dbReference type="EMBL" id="SEN61439.1"/>
    </source>
</evidence>
<dbReference type="Proteomes" id="UP000199206">
    <property type="component" value="Unassembled WGS sequence"/>
</dbReference>
<evidence type="ECO:0000313" key="2">
    <source>
        <dbReference type="Proteomes" id="UP000199206"/>
    </source>
</evidence>